<name>A0A4S5E5X5_9MICC</name>
<proteinExistence type="predicted"/>
<sequence length="196" mass="20213">MCGAGDFLHIARSVRDFDPIRRDVGWVEVSTPIHRPSLENIVKTAKHALSAVVLAALVMGSTACTPEETNTTDPPEGVMPSSAAAAPMTSAPAMPTTEGPSASEAPASSDAAPAEEAIITIADFEYQMPESIAPGAEVTVTNEDDAPHTVTADGEGDFDVEVGAGETVTFTAPDEPGDYAVVCTYHPQMSGTLVIG</sequence>
<dbReference type="Gene3D" id="2.60.40.420">
    <property type="entry name" value="Cupredoxins - blue copper proteins"/>
    <property type="match status" value="1"/>
</dbReference>
<dbReference type="InterPro" id="IPR008972">
    <property type="entry name" value="Cupredoxin"/>
</dbReference>
<dbReference type="Pfam" id="PF13473">
    <property type="entry name" value="Cupredoxin_1"/>
    <property type="match status" value="1"/>
</dbReference>
<protein>
    <submittedName>
        <fullName evidence="3">Copper-binding protein</fullName>
    </submittedName>
</protein>
<evidence type="ECO:0000313" key="4">
    <source>
        <dbReference type="Proteomes" id="UP000305233"/>
    </source>
</evidence>
<evidence type="ECO:0000256" key="1">
    <source>
        <dbReference type="SAM" id="MobiDB-lite"/>
    </source>
</evidence>
<dbReference type="PANTHER" id="PTHR36507:SF1">
    <property type="entry name" value="BLL1555 PROTEIN"/>
    <property type="match status" value="1"/>
</dbReference>
<keyword evidence="4" id="KW-1185">Reference proteome</keyword>
<dbReference type="SUPFAM" id="SSF49503">
    <property type="entry name" value="Cupredoxins"/>
    <property type="match status" value="1"/>
</dbReference>
<dbReference type="EMBL" id="SSWH01000004">
    <property type="protein sequence ID" value="THJ66934.1"/>
    <property type="molecule type" value="Genomic_DNA"/>
</dbReference>
<accession>A0A4S5E5X5</accession>
<dbReference type="InterPro" id="IPR052721">
    <property type="entry name" value="ET_Amicyanin"/>
</dbReference>
<dbReference type="OrthoDB" id="574459at2"/>
<feature type="region of interest" description="Disordered" evidence="1">
    <location>
        <begin position="65"/>
        <end position="112"/>
    </location>
</feature>
<dbReference type="Proteomes" id="UP000305233">
    <property type="component" value="Unassembled WGS sequence"/>
</dbReference>
<organism evidence="3 4">
    <name type="scientific">Arthrobacter echini</name>
    <dbReference type="NCBI Taxonomy" id="1529066"/>
    <lineage>
        <taxon>Bacteria</taxon>
        <taxon>Bacillati</taxon>
        <taxon>Actinomycetota</taxon>
        <taxon>Actinomycetes</taxon>
        <taxon>Micrococcales</taxon>
        <taxon>Micrococcaceae</taxon>
        <taxon>Arthrobacter</taxon>
    </lineage>
</organism>
<evidence type="ECO:0000259" key="2">
    <source>
        <dbReference type="Pfam" id="PF13473"/>
    </source>
</evidence>
<dbReference type="InterPro" id="IPR028096">
    <property type="entry name" value="EfeO_Cupredoxin"/>
</dbReference>
<feature type="domain" description="EfeO-type cupredoxin-like" evidence="2">
    <location>
        <begin position="110"/>
        <end position="195"/>
    </location>
</feature>
<gene>
    <name evidence="3" type="ORF">E8P82_05575</name>
</gene>
<dbReference type="AlphaFoldDB" id="A0A4S5E5X5"/>
<comment type="caution">
    <text evidence="3">The sequence shown here is derived from an EMBL/GenBank/DDBJ whole genome shotgun (WGS) entry which is preliminary data.</text>
</comment>
<evidence type="ECO:0000313" key="3">
    <source>
        <dbReference type="EMBL" id="THJ66934.1"/>
    </source>
</evidence>
<reference evidence="3 4" key="1">
    <citation type="submission" date="2019-04" db="EMBL/GenBank/DDBJ databases">
        <authorList>
            <person name="Liu Q."/>
            <person name="Xin Y.-H."/>
        </authorList>
    </citation>
    <scope>NUCLEOTIDE SEQUENCE [LARGE SCALE GENOMIC DNA]</scope>
    <source>
        <strain evidence="3 4">AM23</strain>
    </source>
</reference>
<dbReference type="PANTHER" id="PTHR36507">
    <property type="entry name" value="BLL1555 PROTEIN"/>
    <property type="match status" value="1"/>
</dbReference>